<dbReference type="Gene3D" id="3.30.710.10">
    <property type="entry name" value="Potassium Channel Kv1.1, Chain A"/>
    <property type="match status" value="1"/>
</dbReference>
<comment type="caution">
    <text evidence="5">The sequence shown here is derived from an EMBL/GenBank/DDBJ whole genome shotgun (WGS) entry which is preliminary data.</text>
</comment>
<evidence type="ECO:0000313" key="6">
    <source>
        <dbReference type="Proteomes" id="UP001149090"/>
    </source>
</evidence>
<keyword evidence="6" id="KW-1185">Reference proteome</keyword>
<dbReference type="PROSITE" id="PS50297">
    <property type="entry name" value="ANK_REP_REGION"/>
    <property type="match status" value="2"/>
</dbReference>
<dbReference type="PROSITE" id="PS50088">
    <property type="entry name" value="ANK_REPEAT"/>
    <property type="match status" value="3"/>
</dbReference>
<dbReference type="CDD" id="cd18186">
    <property type="entry name" value="BTB_POZ_ZBTB_KLHL-like"/>
    <property type="match status" value="1"/>
</dbReference>
<dbReference type="SMART" id="SM00248">
    <property type="entry name" value="ANK"/>
    <property type="match status" value="15"/>
</dbReference>
<dbReference type="PROSITE" id="PS50097">
    <property type="entry name" value="BTB"/>
    <property type="match status" value="1"/>
</dbReference>
<evidence type="ECO:0000313" key="5">
    <source>
        <dbReference type="EMBL" id="KAJ5066264.1"/>
    </source>
</evidence>
<accession>A0A9Q0R436</accession>
<dbReference type="InterPro" id="IPR011333">
    <property type="entry name" value="SKP1/BTB/POZ_sf"/>
</dbReference>
<dbReference type="SUPFAM" id="SSF54695">
    <property type="entry name" value="POZ domain"/>
    <property type="match status" value="1"/>
</dbReference>
<feature type="domain" description="BTB" evidence="4">
    <location>
        <begin position="985"/>
        <end position="1026"/>
    </location>
</feature>
<dbReference type="Pfam" id="PF00651">
    <property type="entry name" value="BTB"/>
    <property type="match status" value="1"/>
</dbReference>
<dbReference type="InterPro" id="IPR036770">
    <property type="entry name" value="Ankyrin_rpt-contain_sf"/>
</dbReference>
<dbReference type="Pfam" id="PF12796">
    <property type="entry name" value="Ank_2"/>
    <property type="match status" value="4"/>
</dbReference>
<dbReference type="PANTHER" id="PTHR24189">
    <property type="entry name" value="MYOTROPHIN"/>
    <property type="match status" value="1"/>
</dbReference>
<feature type="repeat" description="ANK" evidence="3">
    <location>
        <begin position="305"/>
        <end position="338"/>
    </location>
</feature>
<proteinExistence type="predicted"/>
<evidence type="ECO:0000256" key="2">
    <source>
        <dbReference type="ARBA" id="ARBA00023043"/>
    </source>
</evidence>
<feature type="repeat" description="ANK" evidence="3">
    <location>
        <begin position="70"/>
        <end position="103"/>
    </location>
</feature>
<dbReference type="SUPFAM" id="SSF48403">
    <property type="entry name" value="Ankyrin repeat"/>
    <property type="match status" value="2"/>
</dbReference>
<sequence>MDFEIFSTFQKLLKENKIESIQNFLKENELTQKQISKCLTLSLINRSTPFEVIQLLIKSGANINYKTLKSRKTALLTAIRESKSSEVIDFLIKSGADLDAKDSKNRTLLFYIMRHLSPETGSLISYILEKGARINDKDNLLQTPIFYAFINKQPIDIIKLLIEKGADTNIYNFYGENLMDICAKYNPNIELFQLLIDKGVEINEKDKHFKNSLTYLLQNYPKNIPEIKFLVSKGASVGKSLFPFVMDPKYFEIIKFTLSLDSSLINEKNFLQQTLLHRACFTKNNIKTIELVIQKGINVNAEDYFGNTALHFACQNKLENETIKLLISSGVNPSIQNCYNRYALQYFHKWDYSENPERSETMILLFKGIDFTAKNMPRLSETEWKNLFNNSKNEEHNSEIIKIIDKITNLKRTPPYYSVQISIEKLLLYSYKNFGIFKFLFEKSLKSGEVNFTSVITCISHSPDSSSLIKYILETLSKHPEMNVDINTAFMSFCRSTHQLENFELFLKNGADANYKDSYQNTPLMMACHYSPSMFKIDFLIESGADVLAKDYNGNTALHHFCKSGSSSFQFVDIPNLMKIFKSKGLSIHDKNNKNEDALICTCTNFHVQDELIRYLIEDGADLNSFNDSKMCAFSLYLQNRNHSLEVIKLFIEKGVKKEIIQSSFVNWIRNSDAIRDCHPLETFKFFLENNLLENKQKIIFDNSQVLHYLIDIYSIKEDELNDLLGFFIKNGANSEVKTNRNENLLHSICSKHPSFVQLVKFLLTLNLDVNAVTNSKETPLSIICRSSNQAELIPILLSQGANPNYPQNCIDLIRKNSYLLRSNSSYREYLLWYGAEDNDQQENNYYTYIFSRLLLQTYKSYQEDFLKLFKRKELTDYKIQCKYGFILVHKLIITSRLYLENQSEKEMFQKFLNFAFETPKQEMEIIVEFLYSGIIEMNNYEKHFQLLEKFAQNLGFSKNWIIQKSGKIGLIHDLERLYQDEKSKDFTIIFPDETTIQVHKLILIARSNLFRGMFLSVVDNSNPSS</sequence>
<feature type="repeat" description="ANK" evidence="3">
    <location>
        <begin position="519"/>
        <end position="552"/>
    </location>
</feature>
<organism evidence="5 6">
    <name type="scientific">Anaeramoeba ignava</name>
    <name type="common">Anaerobic marine amoeba</name>
    <dbReference type="NCBI Taxonomy" id="1746090"/>
    <lineage>
        <taxon>Eukaryota</taxon>
        <taxon>Metamonada</taxon>
        <taxon>Anaeramoebidae</taxon>
        <taxon>Anaeramoeba</taxon>
    </lineage>
</organism>
<dbReference type="AlphaFoldDB" id="A0A9Q0R436"/>
<dbReference type="InterPro" id="IPR000210">
    <property type="entry name" value="BTB/POZ_dom"/>
</dbReference>
<dbReference type="Gene3D" id="1.25.40.20">
    <property type="entry name" value="Ankyrin repeat-containing domain"/>
    <property type="match status" value="5"/>
</dbReference>
<dbReference type="Proteomes" id="UP001149090">
    <property type="component" value="Unassembled WGS sequence"/>
</dbReference>
<dbReference type="InterPro" id="IPR002110">
    <property type="entry name" value="Ankyrin_rpt"/>
</dbReference>
<dbReference type="PANTHER" id="PTHR24189:SF50">
    <property type="entry name" value="ANKYRIN REPEAT AND SOCS BOX PROTEIN 2"/>
    <property type="match status" value="1"/>
</dbReference>
<dbReference type="OrthoDB" id="2157354at2759"/>
<keyword evidence="2 3" id="KW-0040">ANK repeat</keyword>
<dbReference type="EMBL" id="JAPDFW010000147">
    <property type="protein sequence ID" value="KAJ5066264.1"/>
    <property type="molecule type" value="Genomic_DNA"/>
</dbReference>
<evidence type="ECO:0000256" key="1">
    <source>
        <dbReference type="ARBA" id="ARBA00022737"/>
    </source>
</evidence>
<evidence type="ECO:0000259" key="4">
    <source>
        <dbReference type="PROSITE" id="PS50097"/>
    </source>
</evidence>
<reference evidence="5" key="1">
    <citation type="submission" date="2022-10" db="EMBL/GenBank/DDBJ databases">
        <title>Novel sulphate-reducing endosymbionts in the free-living metamonad Anaeramoeba.</title>
        <authorList>
            <person name="Jerlstrom-Hultqvist J."/>
            <person name="Cepicka I."/>
            <person name="Gallot-Lavallee L."/>
            <person name="Salas-Leiva D."/>
            <person name="Curtis B.A."/>
            <person name="Zahonova K."/>
            <person name="Pipaliya S."/>
            <person name="Dacks J."/>
            <person name="Roger A.J."/>
        </authorList>
    </citation>
    <scope>NUCLEOTIDE SEQUENCE</scope>
    <source>
        <strain evidence="5">BMAN</strain>
    </source>
</reference>
<protein>
    <submittedName>
        <fullName evidence="5">Ankyrin repeat-containing protein</fullName>
    </submittedName>
</protein>
<dbReference type="InterPro" id="IPR050745">
    <property type="entry name" value="Multifunctional_regulatory"/>
</dbReference>
<name>A0A9Q0R436_ANAIG</name>
<gene>
    <name evidence="5" type="ORF">M0811_03597</name>
</gene>
<keyword evidence="1" id="KW-0677">Repeat</keyword>
<evidence type="ECO:0000256" key="3">
    <source>
        <dbReference type="PROSITE-ProRule" id="PRU00023"/>
    </source>
</evidence>